<keyword evidence="11" id="KW-1185">Reference proteome</keyword>
<keyword evidence="3" id="KW-0732">Signal</keyword>
<keyword evidence="4 8" id="KW-1133">Transmembrane helix</keyword>
<accession>A0AAD4GX90</accession>
<organism evidence="10 11">
    <name type="scientific">Aspergillus nanangensis</name>
    <dbReference type="NCBI Taxonomy" id="2582783"/>
    <lineage>
        <taxon>Eukaryota</taxon>
        <taxon>Fungi</taxon>
        <taxon>Dikarya</taxon>
        <taxon>Ascomycota</taxon>
        <taxon>Pezizomycotina</taxon>
        <taxon>Eurotiomycetes</taxon>
        <taxon>Eurotiomycetidae</taxon>
        <taxon>Eurotiales</taxon>
        <taxon>Aspergillaceae</taxon>
        <taxon>Aspergillus</taxon>
        <taxon>Aspergillus subgen. Circumdati</taxon>
    </lineage>
</organism>
<feature type="compositionally biased region" description="Low complexity" evidence="7">
    <location>
        <begin position="215"/>
        <end position="232"/>
    </location>
</feature>
<dbReference type="PANTHER" id="PTHR12223">
    <property type="entry name" value="VESICULAR MANNOSE-BINDING LECTIN"/>
    <property type="match status" value="1"/>
</dbReference>
<comment type="subcellular location">
    <subcellularLocation>
        <location evidence="1">Membrane</location>
        <topology evidence="1">Single-pass type I membrane protein</topology>
    </subcellularLocation>
</comment>
<dbReference type="PROSITE" id="PS51328">
    <property type="entry name" value="L_LECTIN_LIKE"/>
    <property type="match status" value="1"/>
</dbReference>
<dbReference type="GO" id="GO:0005793">
    <property type="term" value="C:endoplasmic reticulum-Golgi intermediate compartment"/>
    <property type="evidence" value="ECO:0007669"/>
    <property type="project" value="TreeGrafter"/>
</dbReference>
<dbReference type="Gene3D" id="2.60.120.200">
    <property type="match status" value="1"/>
</dbReference>
<dbReference type="InterPro" id="IPR005052">
    <property type="entry name" value="Lectin_leg"/>
</dbReference>
<feature type="domain" description="L-type lectin-like" evidence="9">
    <location>
        <begin position="1"/>
        <end position="214"/>
    </location>
</feature>
<dbReference type="GO" id="GO:0006888">
    <property type="term" value="P:endoplasmic reticulum to Golgi vesicle-mediated transport"/>
    <property type="evidence" value="ECO:0007669"/>
    <property type="project" value="TreeGrafter"/>
</dbReference>
<evidence type="ECO:0000256" key="3">
    <source>
        <dbReference type="ARBA" id="ARBA00022729"/>
    </source>
</evidence>
<dbReference type="InterPro" id="IPR051136">
    <property type="entry name" value="Intracellular_Lectin-GPT"/>
</dbReference>
<dbReference type="AlphaFoldDB" id="A0AAD4GX90"/>
<evidence type="ECO:0000256" key="4">
    <source>
        <dbReference type="ARBA" id="ARBA00022989"/>
    </source>
</evidence>
<feature type="transmembrane region" description="Helical" evidence="8">
    <location>
        <begin position="366"/>
        <end position="387"/>
    </location>
</feature>
<dbReference type="GO" id="GO:0030134">
    <property type="term" value="C:COPII-coated ER to Golgi transport vesicle"/>
    <property type="evidence" value="ECO:0007669"/>
    <property type="project" value="TreeGrafter"/>
</dbReference>
<evidence type="ECO:0000256" key="1">
    <source>
        <dbReference type="ARBA" id="ARBA00004479"/>
    </source>
</evidence>
<dbReference type="GO" id="GO:0005537">
    <property type="term" value="F:D-mannose binding"/>
    <property type="evidence" value="ECO:0007669"/>
    <property type="project" value="TreeGrafter"/>
</dbReference>
<dbReference type="EMBL" id="VCAU01000012">
    <property type="protein sequence ID" value="KAF9892450.1"/>
    <property type="molecule type" value="Genomic_DNA"/>
</dbReference>
<dbReference type="InterPro" id="IPR013320">
    <property type="entry name" value="ConA-like_dom_sf"/>
</dbReference>
<protein>
    <recommendedName>
        <fullName evidence="9">L-type lectin-like domain-containing protein</fullName>
    </recommendedName>
</protein>
<keyword evidence="5 8" id="KW-0472">Membrane</keyword>
<dbReference type="SUPFAM" id="SSF49899">
    <property type="entry name" value="Concanavalin A-like lectins/glucanases"/>
    <property type="match status" value="1"/>
</dbReference>
<evidence type="ECO:0000259" key="9">
    <source>
        <dbReference type="PROSITE" id="PS51328"/>
    </source>
</evidence>
<name>A0AAD4GX90_ASPNN</name>
<gene>
    <name evidence="10" type="ORF">FE257_001558</name>
</gene>
<feature type="region of interest" description="Disordered" evidence="7">
    <location>
        <begin position="215"/>
        <end position="243"/>
    </location>
</feature>
<keyword evidence="6" id="KW-0175">Coiled coil</keyword>
<dbReference type="GO" id="GO:0000139">
    <property type="term" value="C:Golgi membrane"/>
    <property type="evidence" value="ECO:0007669"/>
    <property type="project" value="TreeGrafter"/>
</dbReference>
<proteinExistence type="predicted"/>
<feature type="coiled-coil region" evidence="6">
    <location>
        <begin position="296"/>
        <end position="323"/>
    </location>
</feature>
<sequence>MDLASDVGVRHSVVLSSLDIRHLVDFSPAALSIAHYRLIGIPSRDGKLGEKDNPLRFLSEQEWTAEFQFRASGMERGGGNLQLWYAKDGQVKIGTSSIYTVGQFDGFALVVDMHGGRGGSVRGFLNDGTIDYKSHTSVDSLAFGHCDYSYRNLGRPSVVRLKHTTSVLEVTVDDKLCFTTDKVSLPAGNTLGITAATPENPDSFEIFKFVVQSTQPGSQGSIPAQQQQQQQQQPPPPVDAAAQIPIQGSNQPATDAQFVDLASRIQLISHATNNIIREIGNQGTKSDSRQTELVQKLATKEQVANLDTRLQKMEQTLQSIQRDLGGRDYSGRFNQLEKTLRSSHLSLTENLQGHFMDVVTSSSPRMGFFIFLVIAFQVVLAVSYVIYKKRRANMPKKFL</sequence>
<keyword evidence="2 8" id="KW-0812">Transmembrane</keyword>
<reference evidence="10" key="1">
    <citation type="journal article" date="2019" name="Beilstein J. Org. Chem.">
        <title>Nanangenines: drimane sesquiterpenoids as the dominant metabolite cohort of a novel Australian fungus, Aspergillus nanangensis.</title>
        <authorList>
            <person name="Lacey H.J."/>
            <person name="Gilchrist C.L.M."/>
            <person name="Crombie A."/>
            <person name="Kalaitzis J.A."/>
            <person name="Vuong D."/>
            <person name="Rutledge P.J."/>
            <person name="Turner P."/>
            <person name="Pitt J.I."/>
            <person name="Lacey E."/>
            <person name="Chooi Y.H."/>
            <person name="Piggott A.M."/>
        </authorList>
    </citation>
    <scope>NUCLEOTIDE SEQUENCE</scope>
    <source>
        <strain evidence="10">MST-FP2251</strain>
    </source>
</reference>
<evidence type="ECO:0000256" key="6">
    <source>
        <dbReference type="SAM" id="Coils"/>
    </source>
</evidence>
<evidence type="ECO:0000256" key="7">
    <source>
        <dbReference type="SAM" id="MobiDB-lite"/>
    </source>
</evidence>
<evidence type="ECO:0000256" key="5">
    <source>
        <dbReference type="ARBA" id="ARBA00023136"/>
    </source>
</evidence>
<evidence type="ECO:0000313" key="11">
    <source>
        <dbReference type="Proteomes" id="UP001194746"/>
    </source>
</evidence>
<reference evidence="10" key="2">
    <citation type="submission" date="2020-02" db="EMBL/GenBank/DDBJ databases">
        <authorList>
            <person name="Gilchrist C.L.M."/>
            <person name="Chooi Y.-H."/>
        </authorList>
    </citation>
    <scope>NUCLEOTIDE SEQUENCE</scope>
    <source>
        <strain evidence="10">MST-FP2251</strain>
    </source>
</reference>
<comment type="caution">
    <text evidence="10">The sequence shown here is derived from an EMBL/GenBank/DDBJ whole genome shotgun (WGS) entry which is preliminary data.</text>
</comment>
<evidence type="ECO:0000256" key="2">
    <source>
        <dbReference type="ARBA" id="ARBA00022692"/>
    </source>
</evidence>
<evidence type="ECO:0000313" key="10">
    <source>
        <dbReference type="EMBL" id="KAF9892450.1"/>
    </source>
</evidence>
<dbReference type="PANTHER" id="PTHR12223:SF28">
    <property type="entry name" value="LECTIN, MANNOSE BINDING 1 LIKE"/>
    <property type="match status" value="1"/>
</dbReference>
<evidence type="ECO:0000256" key="8">
    <source>
        <dbReference type="SAM" id="Phobius"/>
    </source>
</evidence>
<dbReference type="GO" id="GO:0005789">
    <property type="term" value="C:endoplasmic reticulum membrane"/>
    <property type="evidence" value="ECO:0007669"/>
    <property type="project" value="TreeGrafter"/>
</dbReference>
<dbReference type="Pfam" id="PF03388">
    <property type="entry name" value="Lectin_leg-like"/>
    <property type="match status" value="1"/>
</dbReference>
<dbReference type="Proteomes" id="UP001194746">
    <property type="component" value="Unassembled WGS sequence"/>
</dbReference>